<comment type="miscellaneous">
    <text evidence="14">Bacitracin is thought to be involved in the inhibition of peptidoglycan synthesis by sequestering undecaprenyl diphosphate, thereby reducing the pool of lipid carrier available.</text>
</comment>
<evidence type="ECO:0000313" key="15">
    <source>
        <dbReference type="EMBL" id="GAA4928794.1"/>
    </source>
</evidence>
<dbReference type="GO" id="GO:0009252">
    <property type="term" value="P:peptidoglycan biosynthetic process"/>
    <property type="evidence" value="ECO:0007669"/>
    <property type="project" value="UniProtKB-KW"/>
</dbReference>
<dbReference type="EC" id="3.6.1.27" evidence="3 14"/>
<evidence type="ECO:0000256" key="12">
    <source>
        <dbReference type="ARBA" id="ARBA00032932"/>
    </source>
</evidence>
<evidence type="ECO:0000256" key="9">
    <source>
        <dbReference type="ARBA" id="ARBA00023136"/>
    </source>
</evidence>
<name>A0AAV3TXM6_9ALTE</name>
<keyword evidence="5 14" id="KW-1003">Cell membrane</keyword>
<evidence type="ECO:0000256" key="14">
    <source>
        <dbReference type="HAMAP-Rule" id="MF_01006"/>
    </source>
</evidence>
<evidence type="ECO:0000256" key="6">
    <source>
        <dbReference type="ARBA" id="ARBA00022692"/>
    </source>
</evidence>
<reference evidence="16" key="1">
    <citation type="journal article" date="2019" name="Int. J. Syst. Evol. Microbiol.">
        <title>The Global Catalogue of Microorganisms (GCM) 10K type strain sequencing project: providing services to taxonomists for standard genome sequencing and annotation.</title>
        <authorList>
            <consortium name="The Broad Institute Genomics Platform"/>
            <consortium name="The Broad Institute Genome Sequencing Center for Infectious Disease"/>
            <person name="Wu L."/>
            <person name="Ma J."/>
        </authorList>
    </citation>
    <scope>NUCLEOTIDE SEQUENCE [LARGE SCALE GENOMIC DNA]</scope>
    <source>
        <strain evidence="16">JCM 19134</strain>
    </source>
</reference>
<dbReference type="PANTHER" id="PTHR30622:SF4">
    <property type="entry name" value="UNDECAPRENYL-DIPHOSPHATASE"/>
    <property type="match status" value="1"/>
</dbReference>
<evidence type="ECO:0000256" key="13">
    <source>
        <dbReference type="ARBA" id="ARBA00047594"/>
    </source>
</evidence>
<feature type="transmembrane region" description="Helical" evidence="14">
    <location>
        <begin position="184"/>
        <end position="202"/>
    </location>
</feature>
<dbReference type="Proteomes" id="UP001409585">
    <property type="component" value="Unassembled WGS sequence"/>
</dbReference>
<dbReference type="AlphaFoldDB" id="A0AAV3TXM6"/>
<comment type="similarity">
    <text evidence="2 14">Belongs to the UppP family.</text>
</comment>
<evidence type="ECO:0000256" key="10">
    <source>
        <dbReference type="ARBA" id="ARBA00023251"/>
    </source>
</evidence>
<keyword evidence="14" id="KW-0133">Cell shape</keyword>
<keyword evidence="10 14" id="KW-0046">Antibiotic resistance</keyword>
<keyword evidence="9 14" id="KW-0472">Membrane</keyword>
<dbReference type="GO" id="GO:0046677">
    <property type="term" value="P:response to antibiotic"/>
    <property type="evidence" value="ECO:0007669"/>
    <property type="project" value="UniProtKB-UniRule"/>
</dbReference>
<proteinExistence type="inferred from homology"/>
<keyword evidence="14" id="KW-0573">Peptidoglycan synthesis</keyword>
<protein>
    <recommendedName>
        <fullName evidence="4 14">Undecaprenyl-diphosphatase</fullName>
        <ecNumber evidence="3 14">3.6.1.27</ecNumber>
    </recommendedName>
    <alternativeName>
        <fullName evidence="12 14">Bacitracin resistance protein</fullName>
    </alternativeName>
    <alternativeName>
        <fullName evidence="11 14">Undecaprenyl pyrophosphate phosphatase</fullName>
    </alternativeName>
</protein>
<feature type="transmembrane region" description="Helical" evidence="14">
    <location>
        <begin position="214"/>
        <end position="237"/>
    </location>
</feature>
<comment type="subcellular location">
    <subcellularLocation>
        <location evidence="1 14">Cell membrane</location>
        <topology evidence="1 14">Multi-pass membrane protein</topology>
    </subcellularLocation>
</comment>
<evidence type="ECO:0000256" key="2">
    <source>
        <dbReference type="ARBA" id="ARBA00010621"/>
    </source>
</evidence>
<dbReference type="NCBIfam" id="NF001393">
    <property type="entry name" value="PRK00281.2-4"/>
    <property type="match status" value="1"/>
</dbReference>
<evidence type="ECO:0000256" key="11">
    <source>
        <dbReference type="ARBA" id="ARBA00032707"/>
    </source>
</evidence>
<feature type="transmembrane region" description="Helical" evidence="14">
    <location>
        <begin position="85"/>
        <end position="103"/>
    </location>
</feature>
<keyword evidence="14" id="KW-0961">Cell wall biogenesis/degradation</keyword>
<dbReference type="HAMAP" id="MF_01006">
    <property type="entry name" value="Undec_diphosphatase"/>
    <property type="match status" value="1"/>
</dbReference>
<sequence length="264" mass="28745">MDFVQILLLALIQGITEFLPISSSAHLILPTEVLGWPDQGLAFDVAVHFGSLIAVVGYFRREVVGMTGAWFKQFGSQGPTHESHLAWMIILATIPAGIVGLLANDFIERELRSGLVIAVTTIVFGIALYIADRKQALTKEMYQMGIAAALVIGCAQALALIPGTSRSGITITAALLLGFTRVDSARFSFFMSIPIIVLGAGFKTLELIQEPSIAWADIAWGTLFSAISAFLCIHFFLAFIERIGMLPFVVYRLILGAFLLFMFL</sequence>
<dbReference type="EMBL" id="BAABLX010000001">
    <property type="protein sequence ID" value="GAA4928794.1"/>
    <property type="molecule type" value="Genomic_DNA"/>
</dbReference>
<keyword evidence="6 14" id="KW-0812">Transmembrane</keyword>
<evidence type="ECO:0000256" key="8">
    <source>
        <dbReference type="ARBA" id="ARBA00022989"/>
    </source>
</evidence>
<feature type="transmembrane region" description="Helical" evidence="14">
    <location>
        <begin position="115"/>
        <end position="132"/>
    </location>
</feature>
<gene>
    <name evidence="14" type="primary">uppP</name>
    <name evidence="15" type="ORF">GCM10025791_00540</name>
</gene>
<comment type="function">
    <text evidence="14">Catalyzes the dephosphorylation of undecaprenyl diphosphate (UPP). Confers resistance to bacitracin.</text>
</comment>
<evidence type="ECO:0000256" key="3">
    <source>
        <dbReference type="ARBA" id="ARBA00012374"/>
    </source>
</evidence>
<dbReference type="PANTHER" id="PTHR30622">
    <property type="entry name" value="UNDECAPRENYL-DIPHOSPHATASE"/>
    <property type="match status" value="1"/>
</dbReference>
<comment type="caution">
    <text evidence="15">The sequence shown here is derived from an EMBL/GenBank/DDBJ whole genome shotgun (WGS) entry which is preliminary data.</text>
</comment>
<evidence type="ECO:0000313" key="16">
    <source>
        <dbReference type="Proteomes" id="UP001409585"/>
    </source>
</evidence>
<accession>A0AAV3TXM6</accession>
<comment type="catalytic activity">
    <reaction evidence="13 14">
        <text>di-trans,octa-cis-undecaprenyl diphosphate + H2O = di-trans,octa-cis-undecaprenyl phosphate + phosphate + H(+)</text>
        <dbReference type="Rhea" id="RHEA:28094"/>
        <dbReference type="ChEBI" id="CHEBI:15377"/>
        <dbReference type="ChEBI" id="CHEBI:15378"/>
        <dbReference type="ChEBI" id="CHEBI:43474"/>
        <dbReference type="ChEBI" id="CHEBI:58405"/>
        <dbReference type="ChEBI" id="CHEBI:60392"/>
        <dbReference type="EC" id="3.6.1.27"/>
    </reaction>
</comment>
<keyword evidence="16" id="KW-1185">Reference proteome</keyword>
<dbReference type="RefSeq" id="WP_345415234.1">
    <property type="nucleotide sequence ID" value="NZ_AP031496.1"/>
</dbReference>
<keyword evidence="8 14" id="KW-1133">Transmembrane helix</keyword>
<dbReference type="GO" id="GO:0005886">
    <property type="term" value="C:plasma membrane"/>
    <property type="evidence" value="ECO:0007669"/>
    <property type="project" value="UniProtKB-SubCell"/>
</dbReference>
<evidence type="ECO:0000256" key="7">
    <source>
        <dbReference type="ARBA" id="ARBA00022801"/>
    </source>
</evidence>
<evidence type="ECO:0000256" key="4">
    <source>
        <dbReference type="ARBA" id="ARBA00021581"/>
    </source>
</evidence>
<keyword evidence="7 14" id="KW-0378">Hydrolase</keyword>
<dbReference type="GO" id="GO:0050380">
    <property type="term" value="F:undecaprenyl-diphosphatase activity"/>
    <property type="evidence" value="ECO:0007669"/>
    <property type="project" value="UniProtKB-UniRule"/>
</dbReference>
<feature type="transmembrane region" description="Helical" evidence="14">
    <location>
        <begin position="144"/>
        <end position="164"/>
    </location>
</feature>
<dbReference type="GO" id="GO:0071555">
    <property type="term" value="P:cell wall organization"/>
    <property type="evidence" value="ECO:0007669"/>
    <property type="project" value="UniProtKB-KW"/>
</dbReference>
<dbReference type="InterPro" id="IPR003824">
    <property type="entry name" value="UppP"/>
</dbReference>
<organism evidence="15 16">
    <name type="scientific">Halioxenophilus aromaticivorans</name>
    <dbReference type="NCBI Taxonomy" id="1306992"/>
    <lineage>
        <taxon>Bacteria</taxon>
        <taxon>Pseudomonadati</taxon>
        <taxon>Pseudomonadota</taxon>
        <taxon>Gammaproteobacteria</taxon>
        <taxon>Alteromonadales</taxon>
        <taxon>Alteromonadaceae</taxon>
        <taxon>Halioxenophilus</taxon>
    </lineage>
</organism>
<dbReference type="Pfam" id="PF02673">
    <property type="entry name" value="BacA"/>
    <property type="match status" value="1"/>
</dbReference>
<feature type="transmembrane region" description="Helical" evidence="14">
    <location>
        <begin position="243"/>
        <end position="263"/>
    </location>
</feature>
<evidence type="ECO:0000256" key="1">
    <source>
        <dbReference type="ARBA" id="ARBA00004651"/>
    </source>
</evidence>
<dbReference type="GO" id="GO:0008360">
    <property type="term" value="P:regulation of cell shape"/>
    <property type="evidence" value="ECO:0007669"/>
    <property type="project" value="UniProtKB-KW"/>
</dbReference>
<evidence type="ECO:0000256" key="5">
    <source>
        <dbReference type="ARBA" id="ARBA00022475"/>
    </source>
</evidence>